<dbReference type="Proteomes" id="UP000072189">
    <property type="component" value="Unassembled WGS sequence"/>
</dbReference>
<gene>
    <name evidence="2" type="ORF">RSA3_15925</name>
</gene>
<evidence type="ECO:0000313" key="3">
    <source>
        <dbReference type="Proteomes" id="UP000072189"/>
    </source>
</evidence>
<keyword evidence="1" id="KW-0812">Transmembrane</keyword>
<feature type="transmembrane region" description="Helical" evidence="1">
    <location>
        <begin position="36"/>
        <end position="57"/>
    </location>
</feature>
<dbReference type="AlphaFoldDB" id="A0A147F3R5"/>
<proteinExistence type="predicted"/>
<keyword evidence="1" id="KW-0472">Membrane</keyword>
<dbReference type="EMBL" id="LDRV01000109">
    <property type="protein sequence ID" value="KTS08142.1"/>
    <property type="molecule type" value="Genomic_DNA"/>
</dbReference>
<reference evidence="2 3" key="1">
    <citation type="journal article" date="2016" name="Front. Microbiol.">
        <title>Genomic Resource of Rice Seed Associated Bacteria.</title>
        <authorList>
            <person name="Midha S."/>
            <person name="Bansal K."/>
            <person name="Sharma S."/>
            <person name="Kumar N."/>
            <person name="Patil P.P."/>
            <person name="Chaudhry V."/>
            <person name="Patil P.B."/>
        </authorList>
    </citation>
    <scope>NUCLEOTIDE SEQUENCE [LARGE SCALE GENOMIC DNA]</scope>
    <source>
        <strain evidence="2 3">RSA3</strain>
    </source>
</reference>
<feature type="transmembrane region" description="Helical" evidence="1">
    <location>
        <begin position="88"/>
        <end position="106"/>
    </location>
</feature>
<feature type="non-terminal residue" evidence="2">
    <location>
        <position position="107"/>
    </location>
</feature>
<comment type="caution">
    <text evidence="2">The sequence shown here is derived from an EMBL/GenBank/DDBJ whole genome shotgun (WGS) entry which is preliminary data.</text>
</comment>
<name>A0A147F3R5_MICTE</name>
<feature type="transmembrane region" description="Helical" evidence="1">
    <location>
        <begin position="63"/>
        <end position="81"/>
    </location>
</feature>
<sequence length="107" mass="11261">MGLFSRHPAPRDAIASAAAAVEPPPKSLWADGFGRLAVRAVQIIVVVVLVAGLIWGIQQVTLVIIPLILALIFASAFGPVTMWMRKKGVPSVLATLLTLLAVVVVLT</sequence>
<keyword evidence="1" id="KW-1133">Transmembrane helix</keyword>
<evidence type="ECO:0000256" key="1">
    <source>
        <dbReference type="SAM" id="Phobius"/>
    </source>
</evidence>
<accession>A0A147F3R5</accession>
<protein>
    <submittedName>
        <fullName evidence="2">Membrane protein</fullName>
    </submittedName>
</protein>
<evidence type="ECO:0000313" key="2">
    <source>
        <dbReference type="EMBL" id="KTS08142.1"/>
    </source>
</evidence>
<organism evidence="2 3">
    <name type="scientific">Microbacterium testaceum</name>
    <name type="common">Aureobacterium testaceum</name>
    <name type="synonym">Brevibacterium testaceum</name>
    <dbReference type="NCBI Taxonomy" id="2033"/>
    <lineage>
        <taxon>Bacteria</taxon>
        <taxon>Bacillati</taxon>
        <taxon>Actinomycetota</taxon>
        <taxon>Actinomycetes</taxon>
        <taxon>Micrococcales</taxon>
        <taxon>Microbacteriaceae</taxon>
        <taxon>Microbacterium</taxon>
    </lineage>
</organism>